<evidence type="ECO:0000256" key="1">
    <source>
        <dbReference type="ARBA" id="ARBA00023121"/>
    </source>
</evidence>
<dbReference type="Pfam" id="PF02645">
    <property type="entry name" value="DegV"/>
    <property type="match status" value="1"/>
</dbReference>
<reference evidence="3" key="1">
    <citation type="submission" date="2016-10" db="EMBL/GenBank/DDBJ databases">
        <authorList>
            <person name="Varghese N."/>
        </authorList>
    </citation>
    <scope>NUCLEOTIDE SEQUENCE [LARGE SCALE GENOMIC DNA]</scope>
    <source>
        <strain evidence="3">DSM 24868</strain>
    </source>
</reference>
<protein>
    <submittedName>
        <fullName evidence="2">EDD domain protein, DegV family</fullName>
    </submittedName>
</protein>
<dbReference type="RefSeq" id="WP_042212824.1">
    <property type="nucleotide sequence ID" value="NZ_BBLU01000002.1"/>
</dbReference>
<proteinExistence type="predicted"/>
<dbReference type="SUPFAM" id="SSF82549">
    <property type="entry name" value="DAK1/DegV-like"/>
    <property type="match status" value="1"/>
</dbReference>
<dbReference type="Proteomes" id="UP000183315">
    <property type="component" value="Unassembled WGS sequence"/>
</dbReference>
<keyword evidence="3" id="KW-1185">Reference proteome</keyword>
<sequence>MTVAVIADSAASLPAELAARWGIRIVPLQVTAAEESWAEGVDIGPDEVVARLRAGDDLSTSQPSPDALDAAIAGAVADGAEGVVLLTLSATLSGTCDAARAAAERAGVRVEVVDTRTVAMAMGFAVIAAAQAARAGATVDGAADAARTVAGTARCVFYVETLDHLRRGGRIGPAVATVGRVLGIRPVLEVVDGEVIVASRARSLGRARAALHATVDEAVARCAHPAVAVMGVGAGALVDEVAAEIEQRHPEAGPVVTGDVSAVLAAHAGPGTLAAVVADLPG</sequence>
<dbReference type="STRING" id="1043493.SAMN05421637_0569"/>
<name>A0A1H6V6X9_9MICO</name>
<dbReference type="Gene3D" id="3.30.1180.10">
    <property type="match status" value="1"/>
</dbReference>
<dbReference type="NCBIfam" id="TIGR00762">
    <property type="entry name" value="DegV"/>
    <property type="match status" value="1"/>
</dbReference>
<dbReference type="PANTHER" id="PTHR33434:SF2">
    <property type="entry name" value="FATTY ACID-BINDING PROTEIN TM_1468"/>
    <property type="match status" value="1"/>
</dbReference>
<keyword evidence="1" id="KW-0446">Lipid-binding</keyword>
<dbReference type="OrthoDB" id="9760324at2"/>
<dbReference type="PANTHER" id="PTHR33434">
    <property type="entry name" value="DEGV DOMAIN-CONTAINING PROTEIN DR_1986-RELATED"/>
    <property type="match status" value="1"/>
</dbReference>
<dbReference type="InterPro" id="IPR043168">
    <property type="entry name" value="DegV_C"/>
</dbReference>
<gene>
    <name evidence="2" type="ORF">SAMN05421637_0569</name>
</gene>
<evidence type="ECO:0000313" key="3">
    <source>
        <dbReference type="Proteomes" id="UP000183315"/>
    </source>
</evidence>
<dbReference type="eggNOG" id="COG1307">
    <property type="taxonomic scope" value="Bacteria"/>
</dbReference>
<dbReference type="GO" id="GO:0008289">
    <property type="term" value="F:lipid binding"/>
    <property type="evidence" value="ECO:0007669"/>
    <property type="project" value="UniProtKB-KW"/>
</dbReference>
<dbReference type="InterPro" id="IPR003797">
    <property type="entry name" value="DegV"/>
</dbReference>
<accession>A0A1H6V6X9</accession>
<dbReference type="EMBL" id="FNZI01000001">
    <property type="protein sequence ID" value="SEI96400.1"/>
    <property type="molecule type" value="Genomic_DNA"/>
</dbReference>
<dbReference type="Gene3D" id="3.40.50.10170">
    <property type="match status" value="1"/>
</dbReference>
<dbReference type="PROSITE" id="PS51482">
    <property type="entry name" value="DEGV"/>
    <property type="match status" value="1"/>
</dbReference>
<dbReference type="InterPro" id="IPR050270">
    <property type="entry name" value="DegV_domain_contain"/>
</dbReference>
<evidence type="ECO:0000313" key="2">
    <source>
        <dbReference type="EMBL" id="SEI96400.1"/>
    </source>
</evidence>
<organism evidence="2 3">
    <name type="scientific">Demequina mangrovi</name>
    <dbReference type="NCBI Taxonomy" id="1043493"/>
    <lineage>
        <taxon>Bacteria</taxon>
        <taxon>Bacillati</taxon>
        <taxon>Actinomycetota</taxon>
        <taxon>Actinomycetes</taxon>
        <taxon>Micrococcales</taxon>
        <taxon>Demequinaceae</taxon>
        <taxon>Demequina</taxon>
    </lineage>
</organism>
<dbReference type="AlphaFoldDB" id="A0A1H6V6X9"/>